<feature type="signal peptide" evidence="2">
    <location>
        <begin position="1"/>
        <end position="17"/>
    </location>
</feature>
<keyword evidence="1" id="KW-0812">Transmembrane</keyword>
<evidence type="ECO:0000313" key="4">
    <source>
        <dbReference type="Proteomes" id="UP000095767"/>
    </source>
</evidence>
<dbReference type="AlphaFoldDB" id="A0A1E5VGL1"/>
<protein>
    <submittedName>
        <fullName evidence="3">Uncharacterized protein</fullName>
    </submittedName>
</protein>
<feature type="non-terminal residue" evidence="3">
    <location>
        <position position="1"/>
    </location>
</feature>
<organism evidence="3 4">
    <name type="scientific">Dichanthelium oligosanthes</name>
    <dbReference type="NCBI Taxonomy" id="888268"/>
    <lineage>
        <taxon>Eukaryota</taxon>
        <taxon>Viridiplantae</taxon>
        <taxon>Streptophyta</taxon>
        <taxon>Embryophyta</taxon>
        <taxon>Tracheophyta</taxon>
        <taxon>Spermatophyta</taxon>
        <taxon>Magnoliopsida</taxon>
        <taxon>Liliopsida</taxon>
        <taxon>Poales</taxon>
        <taxon>Poaceae</taxon>
        <taxon>PACMAD clade</taxon>
        <taxon>Panicoideae</taxon>
        <taxon>Panicodae</taxon>
        <taxon>Paniceae</taxon>
        <taxon>Dichantheliinae</taxon>
        <taxon>Dichanthelium</taxon>
    </lineage>
</organism>
<name>A0A1E5VGL1_9POAL</name>
<dbReference type="EMBL" id="LWDX02040149">
    <property type="protein sequence ID" value="OEL24247.1"/>
    <property type="molecule type" value="Genomic_DNA"/>
</dbReference>
<feature type="transmembrane region" description="Helical" evidence="1">
    <location>
        <begin position="41"/>
        <end position="64"/>
    </location>
</feature>
<keyword evidence="4" id="KW-1185">Reference proteome</keyword>
<comment type="caution">
    <text evidence="3">The sequence shown here is derived from an EMBL/GenBank/DDBJ whole genome shotgun (WGS) entry which is preliminary data.</text>
</comment>
<accession>A0A1E5VGL1</accession>
<feature type="chain" id="PRO_5009188155" evidence="2">
    <location>
        <begin position="18"/>
        <end position="78"/>
    </location>
</feature>
<evidence type="ECO:0000313" key="3">
    <source>
        <dbReference type="EMBL" id="OEL24247.1"/>
    </source>
</evidence>
<keyword evidence="1" id="KW-1133">Transmembrane helix</keyword>
<reference evidence="3 4" key="1">
    <citation type="submission" date="2016-09" db="EMBL/GenBank/DDBJ databases">
        <title>The draft genome of Dichanthelium oligosanthes: A C3 panicoid grass species.</title>
        <authorList>
            <person name="Studer A.J."/>
            <person name="Schnable J.C."/>
            <person name="Brutnell T.P."/>
        </authorList>
    </citation>
    <scope>NUCLEOTIDE SEQUENCE [LARGE SCALE GENOMIC DNA]</scope>
    <source>
        <strain evidence="4">cv. Kellogg 1175</strain>
        <tissue evidence="3">Leaf</tissue>
    </source>
</reference>
<sequence length="78" mass="8505">LCVTVFCFVVLLSCVWLQIFPLWAESDRSYGGLGLLSEDVGQVFALTVTCINAGFHGCISANMLSSFQGLLHGRFLTM</sequence>
<keyword evidence="1" id="KW-0472">Membrane</keyword>
<gene>
    <name evidence="3" type="ORF">BAE44_0014733</name>
</gene>
<keyword evidence="2" id="KW-0732">Signal</keyword>
<proteinExistence type="predicted"/>
<evidence type="ECO:0000256" key="2">
    <source>
        <dbReference type="SAM" id="SignalP"/>
    </source>
</evidence>
<evidence type="ECO:0000256" key="1">
    <source>
        <dbReference type="SAM" id="Phobius"/>
    </source>
</evidence>
<dbReference type="Proteomes" id="UP000095767">
    <property type="component" value="Unassembled WGS sequence"/>
</dbReference>